<gene>
    <name evidence="1" type="ORF">SAMN05216261_2010</name>
</gene>
<evidence type="ECO:0000313" key="2">
    <source>
        <dbReference type="Proteomes" id="UP000184396"/>
    </source>
</evidence>
<organism evidence="1 2">
    <name type="scientific">Algibacter luteus</name>
    <dbReference type="NCBI Taxonomy" id="1178825"/>
    <lineage>
        <taxon>Bacteria</taxon>
        <taxon>Pseudomonadati</taxon>
        <taxon>Bacteroidota</taxon>
        <taxon>Flavobacteriia</taxon>
        <taxon>Flavobacteriales</taxon>
        <taxon>Flavobacteriaceae</taxon>
        <taxon>Algibacter</taxon>
    </lineage>
</organism>
<dbReference type="InterPro" id="IPR011330">
    <property type="entry name" value="Glyco_hydro/deAcase_b/a-brl"/>
</dbReference>
<dbReference type="CDD" id="cd10801">
    <property type="entry name" value="LamB_YcsF_like_1"/>
    <property type="match status" value="1"/>
</dbReference>
<dbReference type="Proteomes" id="UP000184396">
    <property type="component" value="Unassembled WGS sequence"/>
</dbReference>
<keyword evidence="2" id="KW-1185">Reference proteome</keyword>
<proteinExistence type="predicted"/>
<accession>A0A1M6EK04</accession>
<dbReference type="NCBIfam" id="NF003814">
    <property type="entry name" value="PRK05406.1-3"/>
    <property type="match status" value="1"/>
</dbReference>
<dbReference type="OrthoDB" id="9773478at2"/>
<dbReference type="NCBIfam" id="NF003816">
    <property type="entry name" value="PRK05406.1-5"/>
    <property type="match status" value="1"/>
</dbReference>
<dbReference type="InterPro" id="IPR005501">
    <property type="entry name" value="LamB/YcsF/PxpA-like"/>
</dbReference>
<evidence type="ECO:0000313" key="1">
    <source>
        <dbReference type="EMBL" id="SHI85749.1"/>
    </source>
</evidence>
<protein>
    <submittedName>
        <fullName evidence="1">UPF0271 protein</fullName>
    </submittedName>
</protein>
<dbReference type="RefSeq" id="WP_019386469.1">
    <property type="nucleotide sequence ID" value="NZ_ALIH01000002.1"/>
</dbReference>
<dbReference type="Pfam" id="PF03746">
    <property type="entry name" value="LamB_YcsF"/>
    <property type="match status" value="1"/>
</dbReference>
<reference evidence="1 2" key="1">
    <citation type="submission" date="2016-11" db="EMBL/GenBank/DDBJ databases">
        <authorList>
            <person name="Jaros S."/>
            <person name="Januszkiewicz K."/>
            <person name="Wedrychowicz H."/>
        </authorList>
    </citation>
    <scope>NUCLEOTIDE SEQUENCE [LARGE SCALE GENOMIC DNA]</scope>
    <source>
        <strain evidence="1 2">CGMCC 1.12213</strain>
    </source>
</reference>
<sequence length="246" mass="27335">MKNLVLDINADIGEGIGNEHLIMPYISSCNIACGGHAGDEATMKEVVQLAKKHQVKIGAHPSFPDKVNFGRKVMNMPCVTLYASIKTQIKSLLAILNEAHLPLHHVKLHGALYNQAAIDNKTANTVIEVMKSLMLPAKLYVPYNSVIAKLAIEQDIPIMYEAFADRNYNDDLTLVSRNEPNALIEDSDKMFNHVFEMFSTKKVKTVTGNYKTIKAETFCVHGDHPNAPKLIKNLSVRLAEKGIKVR</sequence>
<dbReference type="STRING" id="1178825.SAMN05216261_2010"/>
<dbReference type="AlphaFoldDB" id="A0A1M6EK04"/>
<dbReference type="eggNOG" id="COG1540">
    <property type="taxonomic scope" value="Bacteria"/>
</dbReference>
<dbReference type="SUPFAM" id="SSF88713">
    <property type="entry name" value="Glycoside hydrolase/deacetylase"/>
    <property type="match status" value="1"/>
</dbReference>
<dbReference type="GO" id="GO:0005975">
    <property type="term" value="P:carbohydrate metabolic process"/>
    <property type="evidence" value="ECO:0007669"/>
    <property type="project" value="InterPro"/>
</dbReference>
<dbReference type="PANTHER" id="PTHR30292">
    <property type="entry name" value="UNCHARACTERIZED PROTEIN YBGL-RELATED"/>
    <property type="match status" value="1"/>
</dbReference>
<dbReference type="EMBL" id="FQYK01000004">
    <property type="protein sequence ID" value="SHI85749.1"/>
    <property type="molecule type" value="Genomic_DNA"/>
</dbReference>
<dbReference type="PANTHER" id="PTHR30292:SF0">
    <property type="entry name" value="5-OXOPROLINASE SUBUNIT A"/>
    <property type="match status" value="1"/>
</dbReference>
<name>A0A1M6EK04_9FLAO</name>
<dbReference type="Gene3D" id="3.20.20.370">
    <property type="entry name" value="Glycoside hydrolase/deacetylase"/>
    <property type="match status" value="1"/>
</dbReference>